<dbReference type="HOGENOM" id="CLU_315128_0_0_1"/>
<reference evidence="5" key="1">
    <citation type="journal article" date="2006" name="PLoS Biol.">
        <title>Macronuclear genome sequence of the ciliate Tetrahymena thermophila, a model eukaryote.</title>
        <authorList>
            <person name="Eisen J.A."/>
            <person name="Coyne R.S."/>
            <person name="Wu M."/>
            <person name="Wu D."/>
            <person name="Thiagarajan M."/>
            <person name="Wortman J.R."/>
            <person name="Badger J.H."/>
            <person name="Ren Q."/>
            <person name="Amedeo P."/>
            <person name="Jones K.M."/>
            <person name="Tallon L.J."/>
            <person name="Delcher A.L."/>
            <person name="Salzberg S.L."/>
            <person name="Silva J.C."/>
            <person name="Haas B.J."/>
            <person name="Majoros W.H."/>
            <person name="Farzad M."/>
            <person name="Carlton J.M."/>
            <person name="Smith R.K. Jr."/>
            <person name="Garg J."/>
            <person name="Pearlman R.E."/>
            <person name="Karrer K.M."/>
            <person name="Sun L."/>
            <person name="Manning G."/>
            <person name="Elde N.C."/>
            <person name="Turkewitz A.P."/>
            <person name="Asai D.J."/>
            <person name="Wilkes D.E."/>
            <person name="Wang Y."/>
            <person name="Cai H."/>
            <person name="Collins K."/>
            <person name="Stewart B.A."/>
            <person name="Lee S.R."/>
            <person name="Wilamowska K."/>
            <person name="Weinberg Z."/>
            <person name="Ruzzo W.L."/>
            <person name="Wloga D."/>
            <person name="Gaertig J."/>
            <person name="Frankel J."/>
            <person name="Tsao C.-C."/>
            <person name="Gorovsky M.A."/>
            <person name="Keeling P.J."/>
            <person name="Waller R.F."/>
            <person name="Patron N.J."/>
            <person name="Cherry J.M."/>
            <person name="Stover N.A."/>
            <person name="Krieger C.J."/>
            <person name="del Toro C."/>
            <person name="Ryder H.F."/>
            <person name="Williamson S.C."/>
            <person name="Barbeau R.A."/>
            <person name="Hamilton E.P."/>
            <person name="Orias E."/>
        </authorList>
    </citation>
    <scope>NUCLEOTIDE SEQUENCE [LARGE SCALE GENOMIC DNA]</scope>
    <source>
        <strain evidence="5">SB210</strain>
    </source>
</reference>
<feature type="transmembrane region" description="Helical" evidence="2">
    <location>
        <begin position="1588"/>
        <end position="1607"/>
    </location>
</feature>
<feature type="transmembrane region" description="Helical" evidence="2">
    <location>
        <begin position="1498"/>
        <end position="1519"/>
    </location>
</feature>
<dbReference type="GeneID" id="7823643"/>
<name>Q22GY9_TETTS</name>
<evidence type="ECO:0000313" key="4">
    <source>
        <dbReference type="EMBL" id="EAR84535.2"/>
    </source>
</evidence>
<feature type="transmembrane region" description="Helical" evidence="2">
    <location>
        <begin position="1350"/>
        <end position="1369"/>
    </location>
</feature>
<dbReference type="PANTHER" id="PTHR15332">
    <property type="entry name" value="PROPROTEIN CONVERTASE SUBTILISIN_KEXIN TYPE 5-LIKE"/>
    <property type="match status" value="1"/>
</dbReference>
<feature type="region of interest" description="Disordered" evidence="1">
    <location>
        <begin position="1782"/>
        <end position="1820"/>
    </location>
</feature>
<dbReference type="PANTHER" id="PTHR15332:SF175">
    <property type="entry name" value="PROPROTEIN CONVERTASE SUBTILISIN_KEXIN TYPE 5-LIKE"/>
    <property type="match status" value="1"/>
</dbReference>
<dbReference type="InterPro" id="IPR009030">
    <property type="entry name" value="Growth_fac_rcpt_cys_sf"/>
</dbReference>
<feature type="transmembrane region" description="Helical" evidence="2">
    <location>
        <begin position="1627"/>
        <end position="1651"/>
    </location>
</feature>
<dbReference type="SMART" id="SM00181">
    <property type="entry name" value="EGF"/>
    <property type="match status" value="7"/>
</dbReference>
<feature type="transmembrane region" description="Helical" evidence="2">
    <location>
        <begin position="1319"/>
        <end position="1338"/>
    </location>
</feature>
<feature type="domain" description="EGF-like" evidence="3">
    <location>
        <begin position="1028"/>
        <end position="1060"/>
    </location>
</feature>
<keyword evidence="5" id="KW-1185">Reference proteome</keyword>
<evidence type="ECO:0000256" key="2">
    <source>
        <dbReference type="SAM" id="Phobius"/>
    </source>
</evidence>
<dbReference type="Proteomes" id="UP000009168">
    <property type="component" value="Unassembled WGS sequence"/>
</dbReference>
<keyword evidence="2 4" id="KW-0812">Transmembrane</keyword>
<feature type="transmembrane region" description="Helical" evidence="2">
    <location>
        <begin position="1437"/>
        <end position="1459"/>
    </location>
</feature>
<organism evidence="4 5">
    <name type="scientific">Tetrahymena thermophila (strain SB210)</name>
    <dbReference type="NCBI Taxonomy" id="312017"/>
    <lineage>
        <taxon>Eukaryota</taxon>
        <taxon>Sar</taxon>
        <taxon>Alveolata</taxon>
        <taxon>Ciliophora</taxon>
        <taxon>Intramacronucleata</taxon>
        <taxon>Oligohymenophorea</taxon>
        <taxon>Hymenostomatida</taxon>
        <taxon>Tetrahymenina</taxon>
        <taxon>Tetrahymenidae</taxon>
        <taxon>Tetrahymena</taxon>
    </lineage>
</organism>
<feature type="domain" description="EGF-like" evidence="3">
    <location>
        <begin position="751"/>
        <end position="793"/>
    </location>
</feature>
<dbReference type="InterPro" id="IPR000742">
    <property type="entry name" value="EGF"/>
</dbReference>
<dbReference type="OrthoDB" id="306714at2759"/>
<dbReference type="InterPro" id="IPR006212">
    <property type="entry name" value="Furin_repeat"/>
</dbReference>
<dbReference type="RefSeq" id="XP_001032198.2">
    <property type="nucleotide sequence ID" value="XM_001032198.2"/>
</dbReference>
<keyword evidence="2" id="KW-0472">Membrane</keyword>
<evidence type="ECO:0000256" key="1">
    <source>
        <dbReference type="SAM" id="MobiDB-lite"/>
    </source>
</evidence>
<feature type="transmembrane region" description="Helical" evidence="2">
    <location>
        <begin position="1471"/>
        <end position="1492"/>
    </location>
</feature>
<dbReference type="SMART" id="SM00261">
    <property type="entry name" value="FU"/>
    <property type="match status" value="7"/>
</dbReference>
<dbReference type="InParanoid" id="Q22GY9"/>
<feature type="domain" description="EGF-like" evidence="3">
    <location>
        <begin position="1145"/>
        <end position="1189"/>
    </location>
</feature>
<dbReference type="SUPFAM" id="SSF57184">
    <property type="entry name" value="Growth factor receptor domain"/>
    <property type="match status" value="3"/>
</dbReference>
<protein>
    <submittedName>
        <fullName evidence="4">Transmembrane protein, putative</fullName>
    </submittedName>
</protein>
<feature type="compositionally biased region" description="Basic and acidic residues" evidence="1">
    <location>
        <begin position="1790"/>
        <end position="1811"/>
    </location>
</feature>
<dbReference type="eggNOG" id="KOG3525">
    <property type="taxonomic scope" value="Eukaryota"/>
</dbReference>
<sequence>MQIVLKVQIIFKAKQVNQVVIQLNKKEHKIQQGMLKVLITLLLISVAIADICKVEDQQYQLPDIENCSYISYFKFVSTSEYISYSSTNGQLNFYNFITLTLIQYQQTIPSAQVIEVVDEQKKLVLVVLSDNTTQVIDMINNSIFIDLGVKNDIHIIPTKRTTQINDVVYILKKQNNMYIFNQLILDNSVNVKQENPLLNFEMNTGSFSYCIKYENFIYALINDSSMSFLIVFKQINNSYQQQIKSQISLLRNPNYIQSLQIENILLISDLQNQQSLLLDLNTFQVLRMINFSYYCLSNDQFMFFWQYQYQATKTPPIYKVSIITIDKSNWQVVSNLDAFSALQQNNLIQLQMALQTQDEIPINEISLFYLKCYSDRTIFNGFFNYKPKFSGLIKPVNLKSTQQNPLTINYSNSNKLLVYSSTEIFIVDADSKSLTDYFQFPSLNITYATQIDNQTLAAGNYDGSIFIFKLLLKDGTNQRYVGSQITVKFHSSPIIQIEVDTKRLTIYSYSQLGHYITCNLKNGKQIAIQSISQLNVDTISVIKYISNFDIVFILGTMKGQTLLQFYDVSLQQLLNSLAQFKQQNYILKSFQLTTCNFVPCILIMFQVQLDAQVYQILLTNNPQISQQTTLKNLYFGSTYIQYYPINLIDSTSFLLEQKRYIYNQLNFIYYFNSKSQSLARYGPIDSTSQSISLNDKMFSVVALSDQYPNILFFLSYFGIVQSYGGCDEKYFNSLSTNLQFNYSYLDPTPIDCSSKIANCSYCFLKTSKNIPFCTLCQDGFVLFTDQSGNQQCVKDCGIGYYVDTRLMWCQQCSPICKQCSVTSQNCTACDNNLYVFNGNCVSFCQEGYYIDKNVCKQCDSSCLFCQRQSDNCTQCAVGYYLNSLNPAKGECIKCDILCQSCTDSPTNCNKCIQGVYLRQQNQCSIQPCPDGYYPDVNLGSCQQCDQNCNQCEKNSTSCTSCKKDFYLFQSKCFSKCFNGTYQSEALNECIACTQKNCMNCSQSTQKCVQIAPCKQNQFYDILSQQCQDCALPCMTCNQSENQCESCIDSFVFVKDLKTCNLRCPSRYYLDSSSNICYQCPEGCQECTSQYTCTSCIQNDSVIYIQVGVQCLSQCPMSFYKSKFQCLPCHSTCLNCSDESNLSCTECGKNLFLYKGQCLKECPNEFIKDYLSHQCVLCDPTSSGSEFSCSNMINFKIIQNNYFTNRLMLLFSQPISSKSANLPDYIVFQFRDIDPQYYKYSLIQNDPQAIELKFEIDQSILQNVLFNQIYQIRVVNSTFLKGTYTNSSIFQNYKTTGSIGVILSNSLNQNIEDYQKKIQIFIYFSLGLLTLFLLIFSQVKILVESIVHLQYLILALLYISPQSPFMYLIVKELFKFNFYGISVIIVEQSNILGQEVKKYYETGDSYIFGTQVSTNQFSSENDFLTSNFIANILRIIEWFAILSVLFILIEIVSTITSLDLLRSKENTFMKGYNTFCKISYIPVLFYSFFQLKYYDDSQFINVVSYFGSLLLVAYLGIEILKKALRNNIIENIVEEFQKFKILLAIILVVFFTNQKKEMLSILFCLDLLDIIISLNRIRGSKESQVKYCTISKVFINGVSMIIYALAISNYFYQDQNNNYINILDTQIGLIYLIFAFLYLINILVLLIFVRAYHKKEKEFIMQFYYSDNYNTKKQREIKQICQDTKVDDLRSNEIKLNFPTTQMLHSTNDINSNEYQKKRIDILEDKIQRISKYFEQKNSNMNNMHFNNELSPILNANQGVDDSPQINIKRRQESVEQVIHFSQSNDQDYNFSKDEIKKSDDTSKSHQNRFQDEQNAVIQNS</sequence>
<gene>
    <name evidence="4" type="ORF">TTHERM_00655630</name>
</gene>
<accession>Q22GY9</accession>
<dbReference type="InterPro" id="IPR011047">
    <property type="entry name" value="Quinoprotein_ADH-like_sf"/>
</dbReference>
<dbReference type="CDD" id="cd00064">
    <property type="entry name" value="FU"/>
    <property type="match status" value="3"/>
</dbReference>
<dbReference type="EMBL" id="GG662502">
    <property type="protein sequence ID" value="EAR84535.2"/>
    <property type="molecule type" value="Genomic_DNA"/>
</dbReference>
<evidence type="ECO:0000313" key="5">
    <source>
        <dbReference type="Proteomes" id="UP000009168"/>
    </source>
</evidence>
<feature type="domain" description="EGF-like" evidence="3">
    <location>
        <begin position="1085"/>
        <end position="1126"/>
    </location>
</feature>
<feature type="domain" description="EGF-like" evidence="3">
    <location>
        <begin position="900"/>
        <end position="942"/>
    </location>
</feature>
<feature type="domain" description="EGF-like" evidence="3">
    <location>
        <begin position="943"/>
        <end position="973"/>
    </location>
</feature>
<dbReference type="Gene3D" id="2.10.220.10">
    <property type="entry name" value="Hormone Receptor, Insulin-like Growth Factor Receptor 1, Chain A, domain 2"/>
    <property type="match status" value="5"/>
</dbReference>
<dbReference type="KEGG" id="tet:TTHERM_00655630"/>
<dbReference type="SUPFAM" id="SSF50998">
    <property type="entry name" value="Quinoprotein alcohol dehydrogenase-like"/>
    <property type="match status" value="1"/>
</dbReference>
<proteinExistence type="predicted"/>
<keyword evidence="2" id="KW-1133">Transmembrane helix</keyword>
<evidence type="ECO:0000259" key="3">
    <source>
        <dbReference type="SMART" id="SM00181"/>
    </source>
</evidence>
<feature type="domain" description="EGF-like" evidence="3">
    <location>
        <begin position="857"/>
        <end position="892"/>
    </location>
</feature>